<evidence type="ECO:0000256" key="4">
    <source>
        <dbReference type="ARBA" id="ARBA00022679"/>
    </source>
</evidence>
<reference evidence="10 11" key="1">
    <citation type="journal article" date="2023" name="PLoS ONE">
        <title>Cytospora paraplurivora sp. nov. isolated from orchards with fruit tree decline syndrome in Ontario, Canada.</title>
        <authorList>
            <person name="Ilyukhin E."/>
            <person name="Nguyen H.D.T."/>
            <person name="Castle A.J."/>
            <person name="Ellouze W."/>
        </authorList>
    </citation>
    <scope>NUCLEOTIDE SEQUENCE [LARGE SCALE GENOMIC DNA]</scope>
    <source>
        <strain evidence="10 11">FDS-564</strain>
    </source>
</reference>
<dbReference type="AlphaFoldDB" id="A0AAN9U1Y5"/>
<protein>
    <recommendedName>
        <fullName evidence="3 9">Gluconokinase</fullName>
        <ecNumber evidence="3 9">2.7.1.12</ecNumber>
    </recommendedName>
</protein>
<dbReference type="GO" id="GO:0005737">
    <property type="term" value="C:cytoplasm"/>
    <property type="evidence" value="ECO:0007669"/>
    <property type="project" value="TreeGrafter"/>
</dbReference>
<dbReference type="GO" id="GO:0005975">
    <property type="term" value="P:carbohydrate metabolic process"/>
    <property type="evidence" value="ECO:0007669"/>
    <property type="project" value="InterPro"/>
</dbReference>
<keyword evidence="11" id="KW-1185">Reference proteome</keyword>
<comment type="catalytic activity">
    <reaction evidence="8 9">
        <text>D-gluconate + ATP = 6-phospho-D-gluconate + ADP + H(+)</text>
        <dbReference type="Rhea" id="RHEA:19433"/>
        <dbReference type="ChEBI" id="CHEBI:15378"/>
        <dbReference type="ChEBI" id="CHEBI:18391"/>
        <dbReference type="ChEBI" id="CHEBI:30616"/>
        <dbReference type="ChEBI" id="CHEBI:58759"/>
        <dbReference type="ChEBI" id="CHEBI:456216"/>
        <dbReference type="EC" id="2.7.1.12"/>
    </reaction>
</comment>
<evidence type="ECO:0000256" key="5">
    <source>
        <dbReference type="ARBA" id="ARBA00022741"/>
    </source>
</evidence>
<sequence length="188" mass="21341">MVPNPTPEQPRYVFFFTGPTACGKSTIAKYVADKLNLTFLEGDDFHPKANVEKMHRGEALTDEDRQGWLEALREHEYEHPPGEKSLHLIMTCSALKRHYRDILREGSELAENMRVRFIFLEAPEEVLTERAKNRKGHFAGPALVHSQFDIIEGAAPDETDVHTIHVTKPVEEVEKAALETVREILQGA</sequence>
<evidence type="ECO:0000256" key="9">
    <source>
        <dbReference type="RuleBase" id="RU363066"/>
    </source>
</evidence>
<evidence type="ECO:0000256" key="7">
    <source>
        <dbReference type="ARBA" id="ARBA00022840"/>
    </source>
</evidence>
<proteinExistence type="inferred from homology"/>
<dbReference type="NCBIfam" id="TIGR01313">
    <property type="entry name" value="therm_gnt_kin"/>
    <property type="match status" value="1"/>
</dbReference>
<comment type="similarity">
    <text evidence="2 9">Belongs to the gluconokinase GntK/GntV family.</text>
</comment>
<comment type="pathway">
    <text evidence="1 9">Carbohydrate acid metabolism; D-gluconate degradation.</text>
</comment>
<keyword evidence="6 9" id="KW-0418">Kinase</keyword>
<name>A0AAN9U1Y5_9PEZI</name>
<dbReference type="Gene3D" id="3.40.50.300">
    <property type="entry name" value="P-loop containing nucleotide triphosphate hydrolases"/>
    <property type="match status" value="1"/>
</dbReference>
<evidence type="ECO:0000256" key="8">
    <source>
        <dbReference type="ARBA" id="ARBA00048090"/>
    </source>
</evidence>
<evidence type="ECO:0000256" key="3">
    <source>
        <dbReference type="ARBA" id="ARBA00012054"/>
    </source>
</evidence>
<dbReference type="Pfam" id="PF13671">
    <property type="entry name" value="AAA_33"/>
    <property type="match status" value="1"/>
</dbReference>
<evidence type="ECO:0000256" key="1">
    <source>
        <dbReference type="ARBA" id="ARBA00004875"/>
    </source>
</evidence>
<gene>
    <name evidence="10" type="ORF">SLS53_006912</name>
</gene>
<dbReference type="GO" id="GO:0005524">
    <property type="term" value="F:ATP binding"/>
    <property type="evidence" value="ECO:0007669"/>
    <property type="project" value="UniProtKB-KW"/>
</dbReference>
<dbReference type="InterPro" id="IPR027417">
    <property type="entry name" value="P-loop_NTPase"/>
</dbReference>
<dbReference type="Proteomes" id="UP001320245">
    <property type="component" value="Unassembled WGS sequence"/>
</dbReference>
<comment type="caution">
    <text evidence="10">The sequence shown here is derived from an EMBL/GenBank/DDBJ whole genome shotgun (WGS) entry which is preliminary data.</text>
</comment>
<keyword evidence="4 9" id="KW-0808">Transferase</keyword>
<dbReference type="InterPro" id="IPR006001">
    <property type="entry name" value="Therm_gnt_kin"/>
</dbReference>
<evidence type="ECO:0000313" key="10">
    <source>
        <dbReference type="EMBL" id="KAK7736703.1"/>
    </source>
</evidence>
<dbReference type="CDD" id="cd02021">
    <property type="entry name" value="GntK"/>
    <property type="match status" value="1"/>
</dbReference>
<dbReference type="SUPFAM" id="SSF52540">
    <property type="entry name" value="P-loop containing nucleoside triphosphate hydrolases"/>
    <property type="match status" value="1"/>
</dbReference>
<dbReference type="PANTHER" id="PTHR43442">
    <property type="entry name" value="GLUCONOKINASE-RELATED"/>
    <property type="match status" value="1"/>
</dbReference>
<evidence type="ECO:0000256" key="6">
    <source>
        <dbReference type="ARBA" id="ARBA00022777"/>
    </source>
</evidence>
<keyword evidence="7 9" id="KW-0067">ATP-binding</keyword>
<evidence type="ECO:0000256" key="2">
    <source>
        <dbReference type="ARBA" id="ARBA00008420"/>
    </source>
</evidence>
<dbReference type="EMBL" id="JAJSPL020000032">
    <property type="protein sequence ID" value="KAK7736703.1"/>
    <property type="molecule type" value="Genomic_DNA"/>
</dbReference>
<keyword evidence="5 9" id="KW-0547">Nucleotide-binding</keyword>
<dbReference type="PANTHER" id="PTHR43442:SF3">
    <property type="entry name" value="GLUCONOKINASE-RELATED"/>
    <property type="match status" value="1"/>
</dbReference>
<evidence type="ECO:0000313" key="11">
    <source>
        <dbReference type="Proteomes" id="UP001320245"/>
    </source>
</evidence>
<organism evidence="10 11">
    <name type="scientific">Cytospora paraplurivora</name>
    <dbReference type="NCBI Taxonomy" id="2898453"/>
    <lineage>
        <taxon>Eukaryota</taxon>
        <taxon>Fungi</taxon>
        <taxon>Dikarya</taxon>
        <taxon>Ascomycota</taxon>
        <taxon>Pezizomycotina</taxon>
        <taxon>Sordariomycetes</taxon>
        <taxon>Sordariomycetidae</taxon>
        <taxon>Diaporthales</taxon>
        <taxon>Cytosporaceae</taxon>
        <taxon>Cytospora</taxon>
    </lineage>
</organism>
<dbReference type="EC" id="2.7.1.12" evidence="3 9"/>
<accession>A0AAN9U1Y5</accession>
<dbReference type="GO" id="GO:0046316">
    <property type="term" value="F:gluconokinase activity"/>
    <property type="evidence" value="ECO:0007669"/>
    <property type="project" value="UniProtKB-EC"/>
</dbReference>